<dbReference type="EMBL" id="BNCK01000003">
    <property type="protein sequence ID" value="GHF87974.1"/>
    <property type="molecule type" value="Genomic_DNA"/>
</dbReference>
<dbReference type="AlphaFoldDB" id="A0A919EIM0"/>
<sequence length="176" mass="20121">MAMLLFGYSASADEFDRQQKEKSVTSLTDKKRDAEILQLIDQLDKQLDDLPIEPVKRTEFDKTLKNTKKPIEKGYQELLLEDNLEALDLETTLSSELKLLENFATEDDIDDISNQSGQTLLKKNIKTKPGNIQNKEESIINTLDGSNLLNVDKELEKLEKKLQLKTKVKGPRIDEE</sequence>
<evidence type="ECO:0000313" key="1">
    <source>
        <dbReference type="EMBL" id="GHF87974.1"/>
    </source>
</evidence>
<reference evidence="1" key="1">
    <citation type="journal article" date="2014" name="Int. J. Syst. Evol. Microbiol.">
        <title>Complete genome sequence of Corynebacterium casei LMG S-19264T (=DSM 44701T), isolated from a smear-ripened cheese.</title>
        <authorList>
            <consortium name="US DOE Joint Genome Institute (JGI-PGF)"/>
            <person name="Walter F."/>
            <person name="Albersmeier A."/>
            <person name="Kalinowski J."/>
            <person name="Ruckert C."/>
        </authorList>
    </citation>
    <scope>NUCLEOTIDE SEQUENCE</scope>
    <source>
        <strain evidence="1">KCTC 42731</strain>
    </source>
</reference>
<name>A0A919EIM0_9GAMM</name>
<evidence type="ECO:0000313" key="2">
    <source>
        <dbReference type="Proteomes" id="UP000623842"/>
    </source>
</evidence>
<protein>
    <submittedName>
        <fullName evidence="1">Uncharacterized protein</fullName>
    </submittedName>
</protein>
<dbReference type="Proteomes" id="UP000623842">
    <property type="component" value="Unassembled WGS sequence"/>
</dbReference>
<gene>
    <name evidence="1" type="ORF">GCM10017161_14550</name>
</gene>
<comment type="caution">
    <text evidence="1">The sequence shown here is derived from an EMBL/GenBank/DDBJ whole genome shotgun (WGS) entry which is preliminary data.</text>
</comment>
<keyword evidence="2" id="KW-1185">Reference proteome</keyword>
<proteinExistence type="predicted"/>
<organism evidence="1 2">
    <name type="scientific">Thalassotalea marina</name>
    <dbReference type="NCBI Taxonomy" id="1673741"/>
    <lineage>
        <taxon>Bacteria</taxon>
        <taxon>Pseudomonadati</taxon>
        <taxon>Pseudomonadota</taxon>
        <taxon>Gammaproteobacteria</taxon>
        <taxon>Alteromonadales</taxon>
        <taxon>Colwelliaceae</taxon>
        <taxon>Thalassotalea</taxon>
    </lineage>
</organism>
<accession>A0A919EIM0</accession>
<reference evidence="1" key="2">
    <citation type="submission" date="2020-09" db="EMBL/GenBank/DDBJ databases">
        <authorList>
            <person name="Sun Q."/>
            <person name="Kim S."/>
        </authorList>
    </citation>
    <scope>NUCLEOTIDE SEQUENCE</scope>
    <source>
        <strain evidence="1">KCTC 42731</strain>
    </source>
</reference>